<feature type="region of interest" description="Disordered" evidence="1">
    <location>
        <begin position="1"/>
        <end position="26"/>
    </location>
</feature>
<dbReference type="SUPFAM" id="SSF48613">
    <property type="entry name" value="Heme oxygenase-like"/>
    <property type="match status" value="1"/>
</dbReference>
<dbReference type="InterPro" id="IPR016084">
    <property type="entry name" value="Haem_Oase-like_multi-hlx"/>
</dbReference>
<gene>
    <name evidence="2" type="ORF">SAMN05444390_106178</name>
</gene>
<dbReference type="Gene3D" id="1.20.910.10">
    <property type="entry name" value="Heme oxygenase-like"/>
    <property type="match status" value="1"/>
</dbReference>
<sequence>MEQTQTAQAPLSEALKSHTSGTHERLDRRIMEFEPFGAIERYLPFLRMQLRLNYATASLYQREQLKQWLPDLEQRGRLEPILQDCADLSLPDEQIECDRQQAADSHPISDAEAIGWLYAHQGSSLGAAILLRHAKKDLGLSEEKGARHLAGHADGRGRHWLNFKQQLDALPLSDEQRGEAMKGAENALAFVFANAETLMPLEL</sequence>
<proteinExistence type="predicted"/>
<reference evidence="2 3" key="1">
    <citation type="submission" date="2016-10" db="EMBL/GenBank/DDBJ databases">
        <authorList>
            <person name="de Groot N.N."/>
        </authorList>
    </citation>
    <scope>NUCLEOTIDE SEQUENCE [LARGE SCALE GENOMIC DNA]</scope>
    <source>
        <strain evidence="2 3">DSM 22012</strain>
    </source>
</reference>
<dbReference type="Pfam" id="PF01126">
    <property type="entry name" value="Heme_oxygenase"/>
    <property type="match status" value="1"/>
</dbReference>
<protein>
    <submittedName>
        <fullName evidence="2">Heme oxygenase</fullName>
    </submittedName>
</protein>
<dbReference type="AlphaFoldDB" id="A0A1H6DHN8"/>
<accession>A0A1H6DHN8</accession>
<dbReference type="EMBL" id="FNVQ01000006">
    <property type="protein sequence ID" value="SEG84741.1"/>
    <property type="molecule type" value="Genomic_DNA"/>
</dbReference>
<dbReference type="RefSeq" id="WP_104005416.1">
    <property type="nucleotide sequence ID" value="NZ_FNVQ01000006.1"/>
</dbReference>
<evidence type="ECO:0000313" key="2">
    <source>
        <dbReference type="EMBL" id="SEG84741.1"/>
    </source>
</evidence>
<dbReference type="OrthoDB" id="9149607at2"/>
<dbReference type="CDD" id="cd19166">
    <property type="entry name" value="HemeO-bac"/>
    <property type="match status" value="1"/>
</dbReference>
<evidence type="ECO:0000256" key="1">
    <source>
        <dbReference type="SAM" id="MobiDB-lite"/>
    </source>
</evidence>
<evidence type="ECO:0000313" key="3">
    <source>
        <dbReference type="Proteomes" id="UP000236745"/>
    </source>
</evidence>
<keyword evidence="3" id="KW-1185">Reference proteome</keyword>
<name>A0A1H6DHN8_9GAMM</name>
<dbReference type="Proteomes" id="UP000236745">
    <property type="component" value="Unassembled WGS sequence"/>
</dbReference>
<dbReference type="InterPro" id="IPR016053">
    <property type="entry name" value="Haem_Oase-like"/>
</dbReference>
<dbReference type="GO" id="GO:0006788">
    <property type="term" value="P:heme oxidation"/>
    <property type="evidence" value="ECO:0007669"/>
    <property type="project" value="InterPro"/>
</dbReference>
<organism evidence="2 3">
    <name type="scientific">Marinobacterium lutimaris</name>
    <dbReference type="NCBI Taxonomy" id="568106"/>
    <lineage>
        <taxon>Bacteria</taxon>
        <taxon>Pseudomonadati</taxon>
        <taxon>Pseudomonadota</taxon>
        <taxon>Gammaproteobacteria</taxon>
        <taxon>Oceanospirillales</taxon>
        <taxon>Oceanospirillaceae</taxon>
        <taxon>Marinobacterium</taxon>
    </lineage>
</organism>
<dbReference type="GO" id="GO:0004392">
    <property type="term" value="F:heme oxygenase (decyclizing) activity"/>
    <property type="evidence" value="ECO:0007669"/>
    <property type="project" value="InterPro"/>
</dbReference>